<reference evidence="3" key="2">
    <citation type="submission" date="2022-01" db="EMBL/GenBank/DDBJ databases">
        <authorList>
            <person name="Yamashiro T."/>
            <person name="Shiraishi A."/>
            <person name="Satake H."/>
            <person name="Nakayama K."/>
        </authorList>
    </citation>
    <scope>NUCLEOTIDE SEQUENCE</scope>
</reference>
<reference evidence="3" key="1">
    <citation type="journal article" date="2022" name="Int. J. Mol. Sci.">
        <title>Draft Genome of Tanacetum Coccineum: Genomic Comparison of Closely Related Tanacetum-Family Plants.</title>
        <authorList>
            <person name="Yamashiro T."/>
            <person name="Shiraishi A."/>
            <person name="Nakayama K."/>
            <person name="Satake H."/>
        </authorList>
    </citation>
    <scope>NUCLEOTIDE SEQUENCE</scope>
</reference>
<feature type="coiled-coil region" evidence="1">
    <location>
        <begin position="354"/>
        <end position="381"/>
    </location>
</feature>
<sequence length="388" mass="43551">MGSGPIMMLDNVVSSSELSFMPNDDLHSMSAFDTVKSGDDVDIDMADSEHISKEGITDTFLNALAEFHSLSRHLDHVWEEVSNLHSRIADMESFILQSVSDKSRILCQLLLAMPYKISFLDSLLIHSKHVLTKVLKSEMGQSVTSKVHSGMQEVRSLNSQSKNLGKYCLNVQSMQTQLNVIQGLLESTVIIDDTAEGEKNKKDKDANLATTRGEHQLTDKIHSSGLIVKSQWEQPAELEVANKESTPPMEDDSDEDDLDKQSLSKRFKIMTLIPDIRNPIPLNSFVPEHFSPTPPREPTPPRDSAKGKEVTIVEEQGNELVPYQEEGCSIPRMPKIKSFITLEGTLSQEEFNNQIKEMKRLADLKAEKEKSEQELRKMFNQATLKAQA</sequence>
<proteinExistence type="predicted"/>
<comment type="caution">
    <text evidence="3">The sequence shown here is derived from an EMBL/GenBank/DDBJ whole genome shotgun (WGS) entry which is preliminary data.</text>
</comment>
<keyword evidence="4" id="KW-1185">Reference proteome</keyword>
<evidence type="ECO:0000313" key="3">
    <source>
        <dbReference type="EMBL" id="GJU01413.1"/>
    </source>
</evidence>
<evidence type="ECO:0000256" key="2">
    <source>
        <dbReference type="SAM" id="MobiDB-lite"/>
    </source>
</evidence>
<dbReference type="Proteomes" id="UP001151760">
    <property type="component" value="Unassembled WGS sequence"/>
</dbReference>
<keyword evidence="1" id="KW-0175">Coiled coil</keyword>
<evidence type="ECO:0000313" key="4">
    <source>
        <dbReference type="Proteomes" id="UP001151760"/>
    </source>
</evidence>
<accession>A0ABQ5IQC5</accession>
<evidence type="ECO:0000256" key="1">
    <source>
        <dbReference type="SAM" id="Coils"/>
    </source>
</evidence>
<feature type="compositionally biased region" description="Acidic residues" evidence="2">
    <location>
        <begin position="249"/>
        <end position="258"/>
    </location>
</feature>
<gene>
    <name evidence="3" type="ORF">Tco_1111751</name>
</gene>
<protein>
    <submittedName>
        <fullName evidence="3">Uncharacterized protein</fullName>
    </submittedName>
</protein>
<organism evidence="3 4">
    <name type="scientific">Tanacetum coccineum</name>
    <dbReference type="NCBI Taxonomy" id="301880"/>
    <lineage>
        <taxon>Eukaryota</taxon>
        <taxon>Viridiplantae</taxon>
        <taxon>Streptophyta</taxon>
        <taxon>Embryophyta</taxon>
        <taxon>Tracheophyta</taxon>
        <taxon>Spermatophyta</taxon>
        <taxon>Magnoliopsida</taxon>
        <taxon>eudicotyledons</taxon>
        <taxon>Gunneridae</taxon>
        <taxon>Pentapetalae</taxon>
        <taxon>asterids</taxon>
        <taxon>campanulids</taxon>
        <taxon>Asterales</taxon>
        <taxon>Asteraceae</taxon>
        <taxon>Asteroideae</taxon>
        <taxon>Anthemideae</taxon>
        <taxon>Anthemidinae</taxon>
        <taxon>Tanacetum</taxon>
    </lineage>
</organism>
<dbReference type="EMBL" id="BQNB010020962">
    <property type="protein sequence ID" value="GJU01413.1"/>
    <property type="molecule type" value="Genomic_DNA"/>
</dbReference>
<feature type="region of interest" description="Disordered" evidence="2">
    <location>
        <begin position="240"/>
        <end position="259"/>
    </location>
</feature>
<name>A0ABQ5IQC5_9ASTR</name>